<evidence type="ECO:0008006" key="7">
    <source>
        <dbReference type="Google" id="ProtNLM"/>
    </source>
</evidence>
<feature type="compositionally biased region" description="Low complexity" evidence="1">
    <location>
        <begin position="861"/>
        <end position="873"/>
    </location>
</feature>
<sequence length="1073" mass="113141">MSDVPGPSSPPNAGAETGADRSSDRTSIAVPSSSSSVPAPAHPSLGGFPSEQLSTAISHLPTSPTSGLISHPPPPALDRYAIATRRNITPISILSPPSSTAFSPTSSSSIFSASIGPAPDEIPMLRSSSRTTFAPTGELLIDGLGVDGRDLRKGEMGWAEPFSPILLTSPITRRFSTRPNLDPVNGSLPAASTSVVGVPAGATLPTYLSPPTAAVPLPDVGASDIFPPDVYGTCGISGCQAAEGGPSQVNTSLGISAITIYDIVERRTCRPISLQDLRQHLLAQRTLHRADPNAVFGKKMQLPDLALLGGASDLPNDSSFLDWNRDGDPEKTVANSVSSVAGPSRKAPWSSAGKLIGKPDKLARSNTTGDEVDALDFVAVFNRYNRMFQALSKAQKLRSPHPAVFATPAEGPAQQRAKGDLDGAVTIEVAVRSTPHDFLDRSDSHLTNLGTTDQHSTLHTRKEITLFPAIQPLRQQFDEILQRFLGQVSDGSEIGSPTDAEKDEILGRGGDKDGRSKRPKSSSKRLRWMIDIGLLSEEQIALALSEAEITTHPQVLAPLADKVADYLNDHVVPEFLSGSTSNLSKATQLGRLTIGLICTVLAIIFTIMLCVNPSPFRPQPTPQNPEPDVSRWWILFTAPLWCAGVGYVLAAWTGVCVWLTIRGNHEHGDAGGETLSEVDWVAMMEEEDANRAGEGALLGRVLSSTDPALPWKRADRKSLMAPELANLLRRFIFLKPLPVAGPSTSGRGTLTLAMGEAEMNGSPSVRKGASPPTLALQHSKDPLDGRFSPTLSRVISTSGGPSSATKLEPLNEAKSVTFERSFSSSGAAMSSIGQVASGLPGRGENDAGAIKTPVTRQMSYFPTSFTSPTSLSPADRHSNTSTPAQALRPGSPNMGELWRTTSASAMSNSGMPVLPAVSVKSKKFPGFPVAVGMVQTNSSSGVNAPASSGSGGFFHSSPSAQRSHSIIAPFASTSAMVLEPSSSRAPSFAQTDAGVAYAASLYNMTTCAPPQPAPRRLLSAFWVSVRRWTGFAVNTKPVLDSRVRVAQQRAAMQSLAICSAATLVIMVMITALP</sequence>
<dbReference type="PANTHER" id="PTHR39466:SF1">
    <property type="entry name" value="RGS DOMAIN-CONTAINING PROTEIN"/>
    <property type="match status" value="1"/>
</dbReference>
<comment type="caution">
    <text evidence="4">The sequence shown here is derived from an EMBL/GenBank/DDBJ whole genome shotgun (WGS) entry which is preliminary data.</text>
</comment>
<feature type="compositionally biased region" description="Basic and acidic residues" evidence="1">
    <location>
        <begin position="499"/>
        <end position="516"/>
    </location>
</feature>
<evidence type="ECO:0000256" key="1">
    <source>
        <dbReference type="SAM" id="MobiDB-lite"/>
    </source>
</evidence>
<feature type="region of interest" description="Disordered" evidence="1">
    <location>
        <begin position="1"/>
        <end position="77"/>
    </location>
</feature>
<gene>
    <name evidence="4" type="ORF">A4X03_0g903</name>
    <name evidence="3" type="ORF">JKIAZH3_G331</name>
</gene>
<feature type="compositionally biased region" description="Polar residues" evidence="1">
    <location>
        <begin position="51"/>
        <end position="68"/>
    </location>
</feature>
<evidence type="ECO:0000313" key="3">
    <source>
        <dbReference type="EMBL" id="CAD6909282.1"/>
    </source>
</evidence>
<feature type="region of interest" description="Disordered" evidence="1">
    <location>
        <begin position="491"/>
        <end position="520"/>
    </location>
</feature>
<dbReference type="Proteomes" id="UP000077671">
    <property type="component" value="Unassembled WGS sequence"/>
</dbReference>
<dbReference type="AlphaFoldDB" id="A0A177V559"/>
<keyword evidence="2" id="KW-0812">Transmembrane</keyword>
<feature type="transmembrane region" description="Helical" evidence="2">
    <location>
        <begin position="589"/>
        <end position="611"/>
    </location>
</feature>
<name>A0A177V559_9BASI</name>
<reference evidence="4" key="2">
    <citation type="journal article" date="2019" name="IMA Fungus">
        <title>Genome sequencing and comparison of five Tilletia species to identify candidate genes for the detection of regulated species infecting wheat.</title>
        <authorList>
            <person name="Nguyen H.D.T."/>
            <person name="Sultana T."/>
            <person name="Kesanakurti P."/>
            <person name="Hambleton S."/>
        </authorList>
    </citation>
    <scope>NUCLEOTIDE SEQUENCE</scope>
    <source>
        <strain evidence="4">DAOMC 238032</strain>
    </source>
</reference>
<keyword evidence="2" id="KW-0472">Membrane</keyword>
<dbReference type="PANTHER" id="PTHR39466">
    <property type="entry name" value="RGS DOMAIN-CONTAINING PROTEIN"/>
    <property type="match status" value="1"/>
</dbReference>
<keyword evidence="6" id="KW-1185">Reference proteome</keyword>
<feature type="region of interest" description="Disordered" evidence="1">
    <location>
        <begin position="759"/>
        <end position="785"/>
    </location>
</feature>
<feature type="compositionally biased region" description="Low complexity" evidence="1">
    <location>
        <begin position="27"/>
        <end position="44"/>
    </location>
</feature>
<dbReference type="Proteomes" id="UP000836402">
    <property type="component" value="Unassembled WGS sequence"/>
</dbReference>
<dbReference type="EMBL" id="CAJHJG010001129">
    <property type="protein sequence ID" value="CAD6909282.1"/>
    <property type="molecule type" value="Genomic_DNA"/>
</dbReference>
<evidence type="ECO:0000313" key="5">
    <source>
        <dbReference type="Proteomes" id="UP000077671"/>
    </source>
</evidence>
<organism evidence="4 5">
    <name type="scientific">Tilletia caries</name>
    <name type="common">wheat bunt fungus</name>
    <dbReference type="NCBI Taxonomy" id="13290"/>
    <lineage>
        <taxon>Eukaryota</taxon>
        <taxon>Fungi</taxon>
        <taxon>Dikarya</taxon>
        <taxon>Basidiomycota</taxon>
        <taxon>Ustilaginomycotina</taxon>
        <taxon>Exobasidiomycetes</taxon>
        <taxon>Tilletiales</taxon>
        <taxon>Tilletiaceae</taxon>
        <taxon>Tilletia</taxon>
    </lineage>
</organism>
<proteinExistence type="predicted"/>
<evidence type="ECO:0000256" key="2">
    <source>
        <dbReference type="SAM" id="Phobius"/>
    </source>
</evidence>
<feature type="transmembrane region" description="Helical" evidence="2">
    <location>
        <begin position="1050"/>
        <end position="1072"/>
    </location>
</feature>
<feature type="region of interest" description="Disordered" evidence="1">
    <location>
        <begin position="861"/>
        <end position="897"/>
    </location>
</feature>
<keyword evidence="2" id="KW-1133">Transmembrane helix</keyword>
<accession>A0A177V559</accession>
<evidence type="ECO:0000313" key="6">
    <source>
        <dbReference type="Proteomes" id="UP000836402"/>
    </source>
</evidence>
<evidence type="ECO:0000313" key="4">
    <source>
        <dbReference type="EMBL" id="KAE8264501.1"/>
    </source>
</evidence>
<reference evidence="3" key="3">
    <citation type="submission" date="2020-10" db="EMBL/GenBank/DDBJ databases">
        <authorList>
            <person name="Sedaghatjoo S."/>
        </authorList>
    </citation>
    <scope>NUCLEOTIDE SEQUENCE</scope>
    <source>
        <strain evidence="3">AZH3</strain>
    </source>
</reference>
<dbReference type="EMBL" id="LWDD02000063">
    <property type="protein sequence ID" value="KAE8264501.1"/>
    <property type="molecule type" value="Genomic_DNA"/>
</dbReference>
<feature type="transmembrane region" description="Helical" evidence="2">
    <location>
        <begin position="632"/>
        <end position="652"/>
    </location>
</feature>
<reference evidence="4" key="1">
    <citation type="submission" date="2016-04" db="EMBL/GenBank/DDBJ databases">
        <authorList>
            <person name="Nguyen H.D."/>
            <person name="Kesanakurti P."/>
            <person name="Cullis J."/>
            <person name="Levesque C.A."/>
            <person name="Hambleton S."/>
        </authorList>
    </citation>
    <scope>NUCLEOTIDE SEQUENCE</scope>
    <source>
        <strain evidence="4">DAOMC 238032</strain>
    </source>
</reference>
<protein>
    <recommendedName>
        <fullName evidence="7">Transmembrane protein</fullName>
    </recommendedName>
</protein>
<feature type="region of interest" description="Disordered" evidence="1">
    <location>
        <begin position="325"/>
        <end position="353"/>
    </location>
</feature>